<sequence>MKDMYKLNSWNEKEKFNSSEIAQNMVSGPCGSDVSTSCCVDTTKISTSCCIDTTEM</sequence>
<proteinExistence type="predicted"/>
<evidence type="ECO:0000313" key="2">
    <source>
        <dbReference type="Proteomes" id="UP000067738"/>
    </source>
</evidence>
<dbReference type="EMBL" id="CP011266">
    <property type="protein sequence ID" value="ALT69149.1"/>
    <property type="molecule type" value="Genomic_DNA"/>
</dbReference>
<keyword evidence="2" id="KW-1185">Reference proteome</keyword>
<evidence type="ECO:0000313" key="1">
    <source>
        <dbReference type="EMBL" id="ALT69149.1"/>
    </source>
</evidence>
<dbReference type="AlphaFoldDB" id="A0A0U3EKQ3"/>
<protein>
    <submittedName>
        <fullName evidence="1">Uncharacterized protein</fullName>
    </submittedName>
</protein>
<organism evidence="1 2">
    <name type="scientific">Methanobrevibacter millerae</name>
    <dbReference type="NCBI Taxonomy" id="230361"/>
    <lineage>
        <taxon>Archaea</taxon>
        <taxon>Methanobacteriati</taxon>
        <taxon>Methanobacteriota</taxon>
        <taxon>Methanomada group</taxon>
        <taxon>Methanobacteria</taxon>
        <taxon>Methanobacteriales</taxon>
        <taxon>Methanobacteriaceae</taxon>
        <taxon>Methanobrevibacter</taxon>
    </lineage>
</organism>
<dbReference type="Proteomes" id="UP000067738">
    <property type="component" value="Chromosome"/>
</dbReference>
<name>A0A0U3EKQ3_9EURY</name>
<reference evidence="1 2" key="1">
    <citation type="submission" date="2015-04" db="EMBL/GenBank/DDBJ databases">
        <title>The complete genome sequence of the rumen methanogen Methanobrevibacter millerae SM9.</title>
        <authorList>
            <person name="Leahy S.C."/>
            <person name="Kelly W.J."/>
            <person name="Pacheco D.M."/>
            <person name="Li D."/>
            <person name="Altermann E."/>
            <person name="Attwood G.T."/>
        </authorList>
    </citation>
    <scope>NUCLEOTIDE SEQUENCE [LARGE SCALE GENOMIC DNA]</scope>
    <source>
        <strain evidence="1 2">SM9</strain>
    </source>
</reference>
<accession>A0A0U3EKQ3</accession>
<dbReference type="PATRIC" id="fig|230361.4.peg.1412"/>
<gene>
    <name evidence="1" type="ORF">sm9_1368</name>
</gene>
<dbReference type="KEGG" id="mmil:sm9_1368"/>